<gene>
    <name evidence="2" type="ORF">WJX72_012171</name>
</gene>
<feature type="transmembrane region" description="Helical" evidence="1">
    <location>
        <begin position="175"/>
        <end position="195"/>
    </location>
</feature>
<evidence type="ECO:0000313" key="3">
    <source>
        <dbReference type="Proteomes" id="UP001489004"/>
    </source>
</evidence>
<dbReference type="AlphaFoldDB" id="A0AAW1RB32"/>
<name>A0AAW1RB32_9CHLO</name>
<evidence type="ECO:0000313" key="2">
    <source>
        <dbReference type="EMBL" id="KAK9830516.1"/>
    </source>
</evidence>
<organism evidence="2 3">
    <name type="scientific">[Myrmecia] bisecta</name>
    <dbReference type="NCBI Taxonomy" id="41462"/>
    <lineage>
        <taxon>Eukaryota</taxon>
        <taxon>Viridiplantae</taxon>
        <taxon>Chlorophyta</taxon>
        <taxon>core chlorophytes</taxon>
        <taxon>Trebouxiophyceae</taxon>
        <taxon>Trebouxiales</taxon>
        <taxon>Trebouxiaceae</taxon>
        <taxon>Myrmecia</taxon>
    </lineage>
</organism>
<dbReference type="Proteomes" id="UP001489004">
    <property type="component" value="Unassembled WGS sequence"/>
</dbReference>
<keyword evidence="1" id="KW-0812">Transmembrane</keyword>
<feature type="transmembrane region" description="Helical" evidence="1">
    <location>
        <begin position="66"/>
        <end position="85"/>
    </location>
</feature>
<keyword evidence="1" id="KW-0472">Membrane</keyword>
<proteinExistence type="predicted"/>
<dbReference type="EMBL" id="JALJOR010000001">
    <property type="protein sequence ID" value="KAK9830516.1"/>
    <property type="molecule type" value="Genomic_DNA"/>
</dbReference>
<comment type="caution">
    <text evidence="2">The sequence shown here is derived from an EMBL/GenBank/DDBJ whole genome shotgun (WGS) entry which is preliminary data.</text>
</comment>
<keyword evidence="1" id="KW-1133">Transmembrane helix</keyword>
<feature type="transmembrane region" description="Helical" evidence="1">
    <location>
        <begin position="136"/>
        <end position="155"/>
    </location>
</feature>
<protein>
    <recommendedName>
        <fullName evidence="4">Solute carrier family 40 protein</fullName>
    </recommendedName>
</protein>
<keyword evidence="3" id="KW-1185">Reference proteome</keyword>
<sequence>MRRQLQTYAIQDYLTSCYCFVVLTGVFLEDREVQAATLNATSAFTSLALVVQAWQRQAVSAGTITVVALGATLSLILLLAKWLNLRIANGAGYLTWHVWPAWQDLLAVFGAGMVWQVDLPAWCATLLLMMMSAAQLVHVLVLPVGSLAAGMRTLLQALAMGLMVPRALRISNLMFFTGVSFCALASWLAMHVVFFRSGLPSSWCVVACTVQARCCWER</sequence>
<feature type="transmembrane region" description="Helical" evidence="1">
    <location>
        <begin position="105"/>
        <end position="129"/>
    </location>
</feature>
<accession>A0AAW1RB32</accession>
<evidence type="ECO:0000256" key="1">
    <source>
        <dbReference type="SAM" id="Phobius"/>
    </source>
</evidence>
<evidence type="ECO:0008006" key="4">
    <source>
        <dbReference type="Google" id="ProtNLM"/>
    </source>
</evidence>
<reference evidence="2 3" key="1">
    <citation type="journal article" date="2024" name="Nat. Commun.">
        <title>Phylogenomics reveals the evolutionary origins of lichenization in chlorophyte algae.</title>
        <authorList>
            <person name="Puginier C."/>
            <person name="Libourel C."/>
            <person name="Otte J."/>
            <person name="Skaloud P."/>
            <person name="Haon M."/>
            <person name="Grisel S."/>
            <person name="Petersen M."/>
            <person name="Berrin J.G."/>
            <person name="Delaux P.M."/>
            <person name="Dal Grande F."/>
            <person name="Keller J."/>
        </authorList>
    </citation>
    <scope>NUCLEOTIDE SEQUENCE [LARGE SCALE GENOMIC DNA]</scope>
    <source>
        <strain evidence="2 3">SAG 2043</strain>
    </source>
</reference>